<feature type="chain" id="PRO_5043011103" description="X8 domain-containing protein" evidence="4">
    <location>
        <begin position="28"/>
        <end position="167"/>
    </location>
</feature>
<evidence type="ECO:0000259" key="5">
    <source>
        <dbReference type="SMART" id="SM00768"/>
    </source>
</evidence>
<feature type="domain" description="X8" evidence="5">
    <location>
        <begin position="82"/>
        <end position="165"/>
    </location>
</feature>
<keyword evidence="2" id="KW-0472">Membrane</keyword>
<dbReference type="Proteomes" id="UP001428341">
    <property type="component" value="Unassembled WGS sequence"/>
</dbReference>
<keyword evidence="3 4" id="KW-0732">Signal</keyword>
<dbReference type="SMART" id="SM00768">
    <property type="entry name" value="X8"/>
    <property type="match status" value="1"/>
</dbReference>
<keyword evidence="2" id="KW-0325">Glycoprotein</keyword>
<feature type="signal peptide" evidence="4">
    <location>
        <begin position="1"/>
        <end position="27"/>
    </location>
</feature>
<evidence type="ECO:0000256" key="1">
    <source>
        <dbReference type="ARBA" id="ARBA00004609"/>
    </source>
</evidence>
<accession>A0AAP0QRM2</accession>
<keyword evidence="2" id="KW-0336">GPI-anchor</keyword>
<organism evidence="6 7">
    <name type="scientific">Citrus x changshan-huyou</name>
    <dbReference type="NCBI Taxonomy" id="2935761"/>
    <lineage>
        <taxon>Eukaryota</taxon>
        <taxon>Viridiplantae</taxon>
        <taxon>Streptophyta</taxon>
        <taxon>Embryophyta</taxon>
        <taxon>Tracheophyta</taxon>
        <taxon>Spermatophyta</taxon>
        <taxon>Magnoliopsida</taxon>
        <taxon>eudicotyledons</taxon>
        <taxon>Gunneridae</taxon>
        <taxon>Pentapetalae</taxon>
        <taxon>rosids</taxon>
        <taxon>malvids</taxon>
        <taxon>Sapindales</taxon>
        <taxon>Rutaceae</taxon>
        <taxon>Aurantioideae</taxon>
        <taxon>Citrus</taxon>
    </lineage>
</organism>
<reference evidence="6 7" key="1">
    <citation type="submission" date="2024-05" db="EMBL/GenBank/DDBJ databases">
        <title>Haplotype-resolved chromosome-level genome assembly of Huyou (Citrus changshanensis).</title>
        <authorList>
            <person name="Miao C."/>
            <person name="Chen W."/>
            <person name="Wu Y."/>
            <person name="Wang L."/>
            <person name="Zhao S."/>
            <person name="Grierson D."/>
            <person name="Xu C."/>
            <person name="Chen K."/>
        </authorList>
    </citation>
    <scope>NUCLEOTIDE SEQUENCE [LARGE SCALE GENOMIC DNA]</scope>
    <source>
        <strain evidence="6">01-14</strain>
        <tissue evidence="6">Leaf</tissue>
    </source>
</reference>
<proteinExistence type="predicted"/>
<keyword evidence="7" id="KW-1185">Reference proteome</keyword>
<dbReference type="GO" id="GO:0005886">
    <property type="term" value="C:plasma membrane"/>
    <property type="evidence" value="ECO:0007669"/>
    <property type="project" value="UniProtKB-SubCell"/>
</dbReference>
<evidence type="ECO:0000256" key="4">
    <source>
        <dbReference type="SAM" id="SignalP"/>
    </source>
</evidence>
<dbReference type="InterPro" id="IPR012946">
    <property type="entry name" value="X8"/>
</dbReference>
<sequence>MTMTKQLSAFVLLLLIIYLLCSPMTTGAVPPANEGELVRQFELVRASEPTRPHIIQNREHNSEQATDMLKVDGKASCEGQTTWCIVKPSTGDERLIANIQYCCDHVDCSIIQPGGACYEPNNNYSHASVVMHLFYRANNKLPHTCDFMQSGLIISQDPSVGKCIYAP</sequence>
<gene>
    <name evidence="6" type="ORF">WN944_002261</name>
</gene>
<dbReference type="EMBL" id="JBCGBO010000004">
    <property type="protein sequence ID" value="KAK9209892.1"/>
    <property type="molecule type" value="Genomic_DNA"/>
</dbReference>
<evidence type="ECO:0000256" key="3">
    <source>
        <dbReference type="ARBA" id="ARBA00022729"/>
    </source>
</evidence>
<dbReference type="GO" id="GO:0098552">
    <property type="term" value="C:side of membrane"/>
    <property type="evidence" value="ECO:0007669"/>
    <property type="project" value="UniProtKB-KW"/>
</dbReference>
<evidence type="ECO:0000256" key="2">
    <source>
        <dbReference type="ARBA" id="ARBA00022622"/>
    </source>
</evidence>
<dbReference type="PANTHER" id="PTHR31044:SF103">
    <property type="entry name" value="MAJOR POLLEN ALLERGEN OLE E 10-LIKE"/>
    <property type="match status" value="1"/>
</dbReference>
<name>A0AAP0QRM2_9ROSI</name>
<dbReference type="Pfam" id="PF07983">
    <property type="entry name" value="X8"/>
    <property type="match status" value="1"/>
</dbReference>
<dbReference type="Gene3D" id="1.20.58.1040">
    <property type="match status" value="1"/>
</dbReference>
<dbReference type="AlphaFoldDB" id="A0AAP0QRM2"/>
<keyword evidence="2" id="KW-0449">Lipoprotein</keyword>
<comment type="subcellular location">
    <subcellularLocation>
        <location evidence="1">Cell membrane</location>
        <topology evidence="1">Lipid-anchor</topology>
        <topology evidence="1">GPI-anchor</topology>
    </subcellularLocation>
</comment>
<evidence type="ECO:0000313" key="6">
    <source>
        <dbReference type="EMBL" id="KAK9209892.1"/>
    </source>
</evidence>
<comment type="caution">
    <text evidence="6">The sequence shown here is derived from an EMBL/GenBank/DDBJ whole genome shotgun (WGS) entry which is preliminary data.</text>
</comment>
<dbReference type="GO" id="GO:0009506">
    <property type="term" value="C:plasmodesma"/>
    <property type="evidence" value="ECO:0007669"/>
    <property type="project" value="UniProtKB-ARBA"/>
</dbReference>
<protein>
    <recommendedName>
        <fullName evidence="5">X8 domain-containing protein</fullName>
    </recommendedName>
</protein>
<evidence type="ECO:0000313" key="7">
    <source>
        <dbReference type="Proteomes" id="UP001428341"/>
    </source>
</evidence>
<dbReference type="InterPro" id="IPR044788">
    <property type="entry name" value="X8_dom_prot"/>
</dbReference>
<dbReference type="PANTHER" id="PTHR31044">
    <property type="entry name" value="BETA-1,3 GLUCANASE"/>
    <property type="match status" value="1"/>
</dbReference>